<name>A0A401GDK6_9APHY</name>
<dbReference type="RefSeq" id="XP_027611177.1">
    <property type="nucleotide sequence ID" value="XM_027755376.1"/>
</dbReference>
<dbReference type="InParanoid" id="A0A401GDK6"/>
<accession>A0A401GDK6</accession>
<protein>
    <submittedName>
        <fullName evidence="1">Uncharacterized protein</fullName>
    </submittedName>
</protein>
<proteinExistence type="predicted"/>
<sequence length="126" mass="13900">MHGNSTDTAKPQSSRCRGGPLMHKPYQHIYILPPRLIILPPGAVRLMVLYAASHFEPLDINDVGVDDSDLRDIKRAASTIHSDGLHTVARLIALQTWSSLQIFFLAMMLFPEAQCSTSSSLESIVT</sequence>
<keyword evidence="2" id="KW-1185">Reference proteome</keyword>
<dbReference type="EMBL" id="BFAD01000002">
    <property type="protein sequence ID" value="GBE80264.1"/>
    <property type="molecule type" value="Genomic_DNA"/>
</dbReference>
<reference evidence="1 2" key="1">
    <citation type="journal article" date="2018" name="Sci. Rep.">
        <title>Genome sequence of the cauliflower mushroom Sparassis crispa (Hanabiratake) and its association with beneficial usage.</title>
        <authorList>
            <person name="Kiyama R."/>
            <person name="Furutani Y."/>
            <person name="Kawaguchi K."/>
            <person name="Nakanishi T."/>
        </authorList>
    </citation>
    <scope>NUCLEOTIDE SEQUENCE [LARGE SCALE GENOMIC DNA]</scope>
</reference>
<dbReference type="Proteomes" id="UP000287166">
    <property type="component" value="Unassembled WGS sequence"/>
</dbReference>
<dbReference type="GeneID" id="38777181"/>
<gene>
    <name evidence="1" type="ORF">SCP_0214810</name>
</gene>
<comment type="caution">
    <text evidence="1">The sequence shown here is derived from an EMBL/GenBank/DDBJ whole genome shotgun (WGS) entry which is preliminary data.</text>
</comment>
<organism evidence="1 2">
    <name type="scientific">Sparassis crispa</name>
    <dbReference type="NCBI Taxonomy" id="139825"/>
    <lineage>
        <taxon>Eukaryota</taxon>
        <taxon>Fungi</taxon>
        <taxon>Dikarya</taxon>
        <taxon>Basidiomycota</taxon>
        <taxon>Agaricomycotina</taxon>
        <taxon>Agaricomycetes</taxon>
        <taxon>Polyporales</taxon>
        <taxon>Sparassidaceae</taxon>
        <taxon>Sparassis</taxon>
    </lineage>
</organism>
<dbReference type="OrthoDB" id="2789670at2759"/>
<evidence type="ECO:0000313" key="2">
    <source>
        <dbReference type="Proteomes" id="UP000287166"/>
    </source>
</evidence>
<dbReference type="AlphaFoldDB" id="A0A401GDK6"/>
<evidence type="ECO:0000313" key="1">
    <source>
        <dbReference type="EMBL" id="GBE80264.1"/>
    </source>
</evidence>